<dbReference type="Proteomes" id="UP000541810">
    <property type="component" value="Unassembled WGS sequence"/>
</dbReference>
<reference evidence="1 2" key="1">
    <citation type="submission" date="2020-08" db="EMBL/GenBank/DDBJ databases">
        <title>Genomic Encyclopedia of Type Strains, Phase IV (KMG-IV): sequencing the most valuable type-strain genomes for metagenomic binning, comparative biology and taxonomic classification.</title>
        <authorList>
            <person name="Goeker M."/>
        </authorList>
    </citation>
    <scope>NUCLEOTIDE SEQUENCE [LARGE SCALE GENOMIC DNA]</scope>
    <source>
        <strain evidence="1 2">DSM 103725</strain>
    </source>
</reference>
<protein>
    <submittedName>
        <fullName evidence="1">Stage V sporulation protein SpoVS</fullName>
    </submittedName>
</protein>
<organism evidence="1 2">
    <name type="scientific">Algisphaera agarilytica</name>
    <dbReference type="NCBI Taxonomy" id="1385975"/>
    <lineage>
        <taxon>Bacteria</taxon>
        <taxon>Pseudomonadati</taxon>
        <taxon>Planctomycetota</taxon>
        <taxon>Phycisphaerae</taxon>
        <taxon>Phycisphaerales</taxon>
        <taxon>Phycisphaeraceae</taxon>
        <taxon>Algisphaera</taxon>
    </lineage>
</organism>
<evidence type="ECO:0000313" key="2">
    <source>
        <dbReference type="Proteomes" id="UP000541810"/>
    </source>
</evidence>
<name>A0A7X0LKV4_9BACT</name>
<accession>A0A7X0LKV4</accession>
<dbReference type="AlphaFoldDB" id="A0A7X0LKV4"/>
<gene>
    <name evidence="1" type="ORF">HNQ40_001139</name>
</gene>
<comment type="caution">
    <text evidence="1">The sequence shown here is derived from an EMBL/GenBank/DDBJ whole genome shotgun (WGS) entry which is preliminary data.</text>
</comment>
<evidence type="ECO:0000313" key="1">
    <source>
        <dbReference type="EMBL" id="MBB6429333.1"/>
    </source>
</evidence>
<proteinExistence type="predicted"/>
<keyword evidence="2" id="KW-1185">Reference proteome</keyword>
<dbReference type="RefSeq" id="WP_184676917.1">
    <property type="nucleotide sequence ID" value="NZ_JACHGY010000001.1"/>
</dbReference>
<sequence length="73" mass="7771">MFWKKYGKLFVVPVVAILGIGAGAVGGAVAIDQLAAKYLWPEPVNIAVVHATPESSTREYADPAFTQDAQPID</sequence>
<dbReference type="EMBL" id="JACHGY010000001">
    <property type="protein sequence ID" value="MBB6429333.1"/>
    <property type="molecule type" value="Genomic_DNA"/>
</dbReference>